<feature type="transmembrane region" description="Helical" evidence="2">
    <location>
        <begin position="278"/>
        <end position="294"/>
    </location>
</feature>
<evidence type="ECO:0008006" key="5">
    <source>
        <dbReference type="Google" id="ProtNLM"/>
    </source>
</evidence>
<feature type="transmembrane region" description="Helical" evidence="2">
    <location>
        <begin position="306"/>
        <end position="325"/>
    </location>
</feature>
<gene>
    <name evidence="3" type="ORF">GCM10009839_66440</name>
</gene>
<feature type="transmembrane region" description="Helical" evidence="2">
    <location>
        <begin position="256"/>
        <end position="272"/>
    </location>
</feature>
<feature type="transmembrane region" description="Helical" evidence="2">
    <location>
        <begin position="56"/>
        <end position="77"/>
    </location>
</feature>
<keyword evidence="4" id="KW-1185">Reference proteome</keyword>
<evidence type="ECO:0000256" key="1">
    <source>
        <dbReference type="SAM" id="MobiDB-lite"/>
    </source>
</evidence>
<evidence type="ECO:0000313" key="3">
    <source>
        <dbReference type="EMBL" id="GAA2050601.1"/>
    </source>
</evidence>
<accession>A0ABP5GPM5</accession>
<dbReference type="EMBL" id="BAAAQN010000049">
    <property type="protein sequence ID" value="GAA2050601.1"/>
    <property type="molecule type" value="Genomic_DNA"/>
</dbReference>
<evidence type="ECO:0000313" key="4">
    <source>
        <dbReference type="Proteomes" id="UP001500751"/>
    </source>
</evidence>
<evidence type="ECO:0000256" key="2">
    <source>
        <dbReference type="SAM" id="Phobius"/>
    </source>
</evidence>
<feature type="transmembrane region" description="Helical" evidence="2">
    <location>
        <begin position="182"/>
        <end position="203"/>
    </location>
</feature>
<keyword evidence="2" id="KW-0812">Transmembrane</keyword>
<name>A0ABP5GPM5_9ACTN</name>
<reference evidence="4" key="1">
    <citation type="journal article" date="2019" name="Int. J. Syst. Evol. Microbiol.">
        <title>The Global Catalogue of Microorganisms (GCM) 10K type strain sequencing project: providing services to taxonomists for standard genome sequencing and annotation.</title>
        <authorList>
            <consortium name="The Broad Institute Genomics Platform"/>
            <consortium name="The Broad Institute Genome Sequencing Center for Infectious Disease"/>
            <person name="Wu L."/>
            <person name="Ma J."/>
        </authorList>
    </citation>
    <scope>NUCLEOTIDE SEQUENCE [LARGE SCALE GENOMIC DNA]</scope>
    <source>
        <strain evidence="4">JCM 16014</strain>
    </source>
</reference>
<keyword evidence="2" id="KW-0472">Membrane</keyword>
<feature type="transmembrane region" description="Helical" evidence="2">
    <location>
        <begin position="421"/>
        <end position="437"/>
    </location>
</feature>
<proteinExistence type="predicted"/>
<feature type="transmembrane region" description="Helical" evidence="2">
    <location>
        <begin position="155"/>
        <end position="176"/>
    </location>
</feature>
<organism evidence="3 4">
    <name type="scientific">Catenulispora yoronensis</name>
    <dbReference type="NCBI Taxonomy" id="450799"/>
    <lineage>
        <taxon>Bacteria</taxon>
        <taxon>Bacillati</taxon>
        <taxon>Actinomycetota</taxon>
        <taxon>Actinomycetes</taxon>
        <taxon>Catenulisporales</taxon>
        <taxon>Catenulisporaceae</taxon>
        <taxon>Catenulispora</taxon>
    </lineage>
</organism>
<comment type="caution">
    <text evidence="3">The sequence shown here is derived from an EMBL/GenBank/DDBJ whole genome shotgun (WGS) entry which is preliminary data.</text>
</comment>
<feature type="region of interest" description="Disordered" evidence="1">
    <location>
        <begin position="1"/>
        <end position="21"/>
    </location>
</feature>
<dbReference type="Proteomes" id="UP001500751">
    <property type="component" value="Unassembled WGS sequence"/>
</dbReference>
<feature type="transmembrane region" description="Helical" evidence="2">
    <location>
        <begin position="395"/>
        <end position="415"/>
    </location>
</feature>
<keyword evidence="2" id="KW-1133">Transmembrane helix</keyword>
<feature type="transmembrane region" description="Helical" evidence="2">
    <location>
        <begin position="234"/>
        <end position="251"/>
    </location>
</feature>
<sequence length="465" mass="48363">MQYMTGAITTDTSRPLTGTTLLPGRTAEAREPAGPAGAAGAARPAFGVTPGRRRHLAAMAVVALTVFAATLAGARVFPGYSFDMRQYTANALVLDGESRARAVHDAAVAWCSGRASADAATRRIIPVLARDGRPDDQAQCVSDAAGWDTRVSPRYTAIFTARVGVAAMYAPFLVVFGTFWGMWVAAGTLAAAGGLLTAALVAAIGGSVRAAVAGQILFAVLPIGSWCAQPLSEGPIDVLVLIVLVGAALLLGNRRPRVGACLLVAGLVATIAAKESTATALCAGLLVAAGMGLTRPGIGTRRPATVLLLALAGVGAAGTAAWSAYRGDPGIAETLQELFTVCFTSPDVTHPWQRLLTLNQGFWLMEVRRQATMPFGIAALSVAGRLLWTKSSRAAPLLTVPVLIGIGTVCVHPHFAEAPRLLSTAWITCAVGLAMAVDRFSAVRSQTPTEARWPGRRLVRRPTDR</sequence>
<feature type="transmembrane region" description="Helical" evidence="2">
    <location>
        <begin position="210"/>
        <end position="228"/>
    </location>
</feature>
<protein>
    <recommendedName>
        <fullName evidence="5">Glycosyltransferase RgtA/B/C/D-like domain-containing protein</fullName>
    </recommendedName>
</protein>
<feature type="transmembrane region" description="Helical" evidence="2">
    <location>
        <begin position="371"/>
        <end position="388"/>
    </location>
</feature>